<reference evidence="2 3" key="1">
    <citation type="submission" date="2018-06" db="EMBL/GenBank/DDBJ databases">
        <authorList>
            <consortium name="Pathogen Informatics"/>
            <person name="Doyle S."/>
        </authorList>
    </citation>
    <scope>NUCLEOTIDE SEQUENCE [LARGE SCALE GENOMIC DNA]</scope>
    <source>
        <strain evidence="2 3">NCTC9140</strain>
    </source>
</reference>
<organism evidence="2 3">
    <name type="scientific">Klebsiella pneumoniae</name>
    <dbReference type="NCBI Taxonomy" id="573"/>
    <lineage>
        <taxon>Bacteria</taxon>
        <taxon>Pseudomonadati</taxon>
        <taxon>Pseudomonadota</taxon>
        <taxon>Gammaproteobacteria</taxon>
        <taxon>Enterobacterales</taxon>
        <taxon>Enterobacteriaceae</taxon>
        <taxon>Klebsiella/Raoultella group</taxon>
        <taxon>Klebsiella</taxon>
        <taxon>Klebsiella pneumoniae complex</taxon>
    </lineage>
</organism>
<gene>
    <name evidence="2" type="primary">yeaP_3</name>
    <name evidence="2" type="ORF">NCTC9140_05550</name>
</gene>
<dbReference type="SUPFAM" id="SSF55073">
    <property type="entry name" value="Nucleotide cyclase"/>
    <property type="match status" value="1"/>
</dbReference>
<dbReference type="PROSITE" id="PS50887">
    <property type="entry name" value="GGDEF"/>
    <property type="match status" value="1"/>
</dbReference>
<dbReference type="PANTHER" id="PTHR46663">
    <property type="entry name" value="DIGUANYLATE CYCLASE DGCT-RELATED"/>
    <property type="match status" value="1"/>
</dbReference>
<dbReference type="PANTHER" id="PTHR46663:SF2">
    <property type="entry name" value="GGDEF DOMAIN-CONTAINING PROTEIN"/>
    <property type="match status" value="1"/>
</dbReference>
<evidence type="ECO:0000259" key="1">
    <source>
        <dbReference type="PROSITE" id="PS50887"/>
    </source>
</evidence>
<dbReference type="Pfam" id="PF00990">
    <property type="entry name" value="GGDEF"/>
    <property type="match status" value="1"/>
</dbReference>
<accession>A0A377U0K0</accession>
<dbReference type="CDD" id="cd01949">
    <property type="entry name" value="GGDEF"/>
    <property type="match status" value="1"/>
</dbReference>
<dbReference type="InterPro" id="IPR029787">
    <property type="entry name" value="Nucleotide_cyclase"/>
</dbReference>
<evidence type="ECO:0000313" key="2">
    <source>
        <dbReference type="EMBL" id="STS83770.1"/>
    </source>
</evidence>
<dbReference type="EMBL" id="UGKQ01000007">
    <property type="protein sequence ID" value="STS83770.1"/>
    <property type="molecule type" value="Genomic_DNA"/>
</dbReference>
<keyword evidence="2" id="KW-0808">Transferase</keyword>
<dbReference type="InterPro" id="IPR043128">
    <property type="entry name" value="Rev_trsase/Diguanyl_cyclase"/>
</dbReference>
<keyword evidence="2" id="KW-0548">Nucleotidyltransferase</keyword>
<protein>
    <submittedName>
        <fullName evidence="2">Diguanylate cyclase/cyclic diguanylate phosphodiesterase</fullName>
        <ecNumber evidence="2">2.7.7.65</ecNumber>
    </submittedName>
</protein>
<dbReference type="GO" id="GO:0052621">
    <property type="term" value="F:diguanylate cyclase activity"/>
    <property type="evidence" value="ECO:0007669"/>
    <property type="project" value="UniProtKB-EC"/>
</dbReference>
<dbReference type="Proteomes" id="UP000254938">
    <property type="component" value="Unassembled WGS sequence"/>
</dbReference>
<dbReference type="Gene3D" id="3.30.70.270">
    <property type="match status" value="1"/>
</dbReference>
<dbReference type="AlphaFoldDB" id="A0A377U0K0"/>
<sequence>MQNRRLQYDAYHDSLTGMPNRLSFWQRLQEIVNQVRPYKGCAVVMLFDLDSFKDVNDTLGHDAGDKLLQDLASRLSFFPQNLRDAVSPWR</sequence>
<evidence type="ECO:0000313" key="3">
    <source>
        <dbReference type="Proteomes" id="UP000254938"/>
    </source>
</evidence>
<feature type="domain" description="GGDEF" evidence="1">
    <location>
        <begin position="40"/>
        <end position="90"/>
    </location>
</feature>
<dbReference type="InterPro" id="IPR052163">
    <property type="entry name" value="DGC-Regulatory_Protein"/>
</dbReference>
<proteinExistence type="predicted"/>
<dbReference type="InterPro" id="IPR000160">
    <property type="entry name" value="GGDEF_dom"/>
</dbReference>
<dbReference type="NCBIfam" id="TIGR00254">
    <property type="entry name" value="GGDEF"/>
    <property type="match status" value="1"/>
</dbReference>
<name>A0A377U0K0_KLEPN</name>
<dbReference type="EC" id="2.7.7.65" evidence="2"/>